<dbReference type="InterPro" id="IPR017900">
    <property type="entry name" value="4Fe4S_Fe_S_CS"/>
</dbReference>
<organism evidence="2 3">
    <name type="scientific">Methanococcus vannielii (strain ATCC 35089 / DSM 1224 / JCM 13029 / OCM 148 / SB)</name>
    <dbReference type="NCBI Taxonomy" id="406327"/>
    <lineage>
        <taxon>Archaea</taxon>
        <taxon>Methanobacteriati</taxon>
        <taxon>Methanobacteriota</taxon>
        <taxon>Methanomada group</taxon>
        <taxon>Methanococci</taxon>
        <taxon>Methanococcales</taxon>
        <taxon>Methanococcaceae</taxon>
        <taxon>Methanococcus</taxon>
    </lineage>
</organism>
<dbReference type="eggNOG" id="arCOG00073">
    <property type="taxonomic scope" value="Archaea"/>
</dbReference>
<dbReference type="EMBL" id="CP000742">
    <property type="protein sequence ID" value="ABR54527.1"/>
    <property type="molecule type" value="Genomic_DNA"/>
</dbReference>
<name>A6UPV5_METVS</name>
<feature type="domain" description="4Fe-4S ferredoxin-type" evidence="1">
    <location>
        <begin position="33"/>
        <end position="59"/>
    </location>
</feature>
<dbReference type="Proteomes" id="UP000001107">
    <property type="component" value="Chromosome"/>
</dbReference>
<dbReference type="PROSITE" id="PS51379">
    <property type="entry name" value="4FE4S_FER_2"/>
    <property type="match status" value="2"/>
</dbReference>
<sequence length="59" mass="6268">MYNIVVTMKILECCVGCGTCVPFCPNGAITSIGNAEIECEKCTKCGLCVSYCPLNAIKN</sequence>
<dbReference type="SUPFAM" id="SSF54862">
    <property type="entry name" value="4Fe-4S ferredoxins"/>
    <property type="match status" value="1"/>
</dbReference>
<gene>
    <name evidence="2" type="ordered locus">Mevan_0621</name>
</gene>
<proteinExistence type="predicted"/>
<dbReference type="STRING" id="406327.Mevan_0621"/>
<reference evidence="2" key="1">
    <citation type="submission" date="2007-06" db="EMBL/GenBank/DDBJ databases">
        <title>Complete sequence of Methanococcus vannielii SB.</title>
        <authorList>
            <consortium name="US DOE Joint Genome Institute"/>
            <person name="Copeland A."/>
            <person name="Lucas S."/>
            <person name="Lapidus A."/>
            <person name="Barry K."/>
            <person name="Glavina del Rio T."/>
            <person name="Dalin E."/>
            <person name="Tice H."/>
            <person name="Pitluck S."/>
            <person name="Chain P."/>
            <person name="Malfatti S."/>
            <person name="Shin M."/>
            <person name="Vergez L."/>
            <person name="Schmutz J."/>
            <person name="Larimer F."/>
            <person name="Land M."/>
            <person name="Hauser L."/>
            <person name="Kyrpides N."/>
            <person name="Anderson I."/>
            <person name="Sieprawska-Lupa M."/>
            <person name="Whitman W.B."/>
            <person name="Richardson P."/>
        </authorList>
    </citation>
    <scope>NUCLEOTIDE SEQUENCE [LARGE SCALE GENOMIC DNA]</scope>
    <source>
        <strain evidence="2">SB</strain>
    </source>
</reference>
<dbReference type="Pfam" id="PF12838">
    <property type="entry name" value="Fer4_7"/>
    <property type="match status" value="1"/>
</dbReference>
<dbReference type="HOGENOM" id="CLU_139698_11_4_2"/>
<dbReference type="AlphaFoldDB" id="A6UPV5"/>
<dbReference type="InterPro" id="IPR017896">
    <property type="entry name" value="4Fe4S_Fe-S-bd"/>
</dbReference>
<accession>A6UPV5</accession>
<dbReference type="Gene3D" id="3.30.70.20">
    <property type="match status" value="1"/>
</dbReference>
<dbReference type="KEGG" id="mvn:Mevan_0621"/>
<keyword evidence="3" id="KW-1185">Reference proteome</keyword>
<evidence type="ECO:0000313" key="3">
    <source>
        <dbReference type="Proteomes" id="UP000001107"/>
    </source>
</evidence>
<dbReference type="PROSITE" id="PS00198">
    <property type="entry name" value="4FE4S_FER_1"/>
    <property type="match status" value="2"/>
</dbReference>
<evidence type="ECO:0000259" key="1">
    <source>
        <dbReference type="PROSITE" id="PS51379"/>
    </source>
</evidence>
<protein>
    <submittedName>
        <fullName evidence="2">4Fe-4S ferredoxin iron-sulfur binding domain protein</fullName>
    </submittedName>
</protein>
<feature type="domain" description="4Fe-4S ferredoxin-type" evidence="1">
    <location>
        <begin position="4"/>
        <end position="30"/>
    </location>
</feature>
<dbReference type="GO" id="GO:0016491">
    <property type="term" value="F:oxidoreductase activity"/>
    <property type="evidence" value="ECO:0007669"/>
    <property type="project" value="UniProtKB-ARBA"/>
</dbReference>
<evidence type="ECO:0000313" key="2">
    <source>
        <dbReference type="EMBL" id="ABR54527.1"/>
    </source>
</evidence>